<protein>
    <recommendedName>
        <fullName evidence="3">DUF4283 domain-containing protein</fullName>
    </recommendedName>
</protein>
<dbReference type="Proteomes" id="UP000593579">
    <property type="component" value="Unassembled WGS sequence"/>
</dbReference>
<name>A0A7J9BLN1_GOSGO</name>
<dbReference type="PANTHER" id="PTHR31286:SF173">
    <property type="entry name" value="DUF4283 DOMAIN-CONTAINING PROTEIN"/>
    <property type="match status" value="1"/>
</dbReference>
<proteinExistence type="predicted"/>
<accession>A0A7J9BLN1</accession>
<reference evidence="1 2" key="1">
    <citation type="journal article" date="2019" name="Genome Biol. Evol.">
        <title>Insights into the evolution of the New World diploid cottons (Gossypium, subgenus Houzingenia) based on genome sequencing.</title>
        <authorList>
            <person name="Grover C.E."/>
            <person name="Arick M.A. 2nd"/>
            <person name="Thrash A."/>
            <person name="Conover J.L."/>
            <person name="Sanders W.S."/>
            <person name="Peterson D.G."/>
            <person name="Frelichowski J.E."/>
            <person name="Scheffler J.A."/>
            <person name="Scheffler B.E."/>
            <person name="Wendel J.F."/>
        </authorList>
    </citation>
    <scope>NUCLEOTIDE SEQUENCE [LARGE SCALE GENOMIC DNA]</scope>
    <source>
        <strain evidence="1">5</strain>
        <tissue evidence="1">Leaf</tissue>
    </source>
</reference>
<evidence type="ECO:0000313" key="1">
    <source>
        <dbReference type="EMBL" id="MBA0737108.1"/>
    </source>
</evidence>
<comment type="caution">
    <text evidence="1">The sequence shown here is derived from an EMBL/GenBank/DDBJ whole genome shotgun (WGS) entry which is preliminary data.</text>
</comment>
<gene>
    <name evidence="1" type="ORF">Gogos_010584</name>
</gene>
<dbReference type="EMBL" id="JABEZY010000004">
    <property type="protein sequence ID" value="MBA0737108.1"/>
    <property type="molecule type" value="Genomic_DNA"/>
</dbReference>
<sequence length="148" mass="16425">MDFNPSQPYPNVVMAWICLPGLPGHMYNRRILWQIGGMIGKVAKLDFNTDNGVRGRGCSSKRKIDGGQRKERLSVTQSRGKCKTILDELKENCNVTPNVTYGSQSSQRLATENLVEVAVIPTIGVLDSAKHSIVCFKENVTLTNKQDM</sequence>
<dbReference type="InterPro" id="IPR040256">
    <property type="entry name" value="At4g02000-like"/>
</dbReference>
<keyword evidence="2" id="KW-1185">Reference proteome</keyword>
<dbReference type="OrthoDB" id="1305040at2759"/>
<evidence type="ECO:0000313" key="2">
    <source>
        <dbReference type="Proteomes" id="UP000593579"/>
    </source>
</evidence>
<evidence type="ECO:0008006" key="3">
    <source>
        <dbReference type="Google" id="ProtNLM"/>
    </source>
</evidence>
<dbReference type="AlphaFoldDB" id="A0A7J9BLN1"/>
<dbReference type="PANTHER" id="PTHR31286">
    <property type="entry name" value="GLYCINE-RICH CELL WALL STRUCTURAL PROTEIN 1.8-LIKE"/>
    <property type="match status" value="1"/>
</dbReference>
<organism evidence="1 2">
    <name type="scientific">Gossypium gossypioides</name>
    <name type="common">Mexican cotton</name>
    <name type="synonym">Selera gossypioides</name>
    <dbReference type="NCBI Taxonomy" id="34282"/>
    <lineage>
        <taxon>Eukaryota</taxon>
        <taxon>Viridiplantae</taxon>
        <taxon>Streptophyta</taxon>
        <taxon>Embryophyta</taxon>
        <taxon>Tracheophyta</taxon>
        <taxon>Spermatophyta</taxon>
        <taxon>Magnoliopsida</taxon>
        <taxon>eudicotyledons</taxon>
        <taxon>Gunneridae</taxon>
        <taxon>Pentapetalae</taxon>
        <taxon>rosids</taxon>
        <taxon>malvids</taxon>
        <taxon>Malvales</taxon>
        <taxon>Malvaceae</taxon>
        <taxon>Malvoideae</taxon>
        <taxon>Gossypium</taxon>
    </lineage>
</organism>